<dbReference type="RefSeq" id="WP_077351516.1">
    <property type="nucleotide sequence ID" value="NZ_CP019607.1"/>
</dbReference>
<evidence type="ECO:0000256" key="2">
    <source>
        <dbReference type="ARBA" id="ARBA00022517"/>
    </source>
</evidence>
<name>A0A1Q2D0G5_9ACTN</name>
<keyword evidence="4 5" id="KW-0143">Chaperone</keyword>
<keyword evidence="3 5" id="KW-0698">rRNA processing</keyword>
<dbReference type="InterPro" id="IPR009000">
    <property type="entry name" value="Transl_B-barrel_sf"/>
</dbReference>
<dbReference type="Gene3D" id="2.30.30.240">
    <property type="entry name" value="PRC-barrel domain"/>
    <property type="match status" value="1"/>
</dbReference>
<reference evidence="8 9" key="1">
    <citation type="journal article" date="2008" name="Int. J. Syst. Evol. Microbiol.">
        <title>Tessaracoccus flavescens sp. nov., isolated from marine sediment.</title>
        <authorList>
            <person name="Lee D.W."/>
            <person name="Lee S.D."/>
        </authorList>
    </citation>
    <scope>NUCLEOTIDE SEQUENCE [LARGE SCALE GENOMIC DNA]</scope>
    <source>
        <strain evidence="8 9">SST-39T</strain>
    </source>
</reference>
<evidence type="ECO:0000256" key="4">
    <source>
        <dbReference type="ARBA" id="ARBA00023186"/>
    </source>
</evidence>
<dbReference type="HAMAP" id="MF_00014">
    <property type="entry name" value="Ribosome_mat_RimM"/>
    <property type="match status" value="1"/>
</dbReference>
<feature type="domain" description="RimM N-terminal" evidence="6">
    <location>
        <begin position="9"/>
        <end position="86"/>
    </location>
</feature>
<dbReference type="GO" id="GO:0006364">
    <property type="term" value="P:rRNA processing"/>
    <property type="evidence" value="ECO:0007669"/>
    <property type="project" value="UniProtKB-UniRule"/>
</dbReference>
<comment type="function">
    <text evidence="5">An accessory protein needed during the final step in the assembly of 30S ribosomal subunit, possibly for assembly of the head region. Essential for efficient processing of 16S rRNA. May be needed both before and after RbfA during the maturation of 16S rRNA. It has affinity for free ribosomal 30S subunits but not for 70S ribosomes.</text>
</comment>
<dbReference type="Gene3D" id="2.40.30.60">
    <property type="entry name" value="RimM"/>
    <property type="match status" value="1"/>
</dbReference>
<dbReference type="AlphaFoldDB" id="A0A1Q2D0G5"/>
<evidence type="ECO:0000313" key="9">
    <source>
        <dbReference type="Proteomes" id="UP000188235"/>
    </source>
</evidence>
<dbReference type="GO" id="GO:0005840">
    <property type="term" value="C:ribosome"/>
    <property type="evidence" value="ECO:0007669"/>
    <property type="project" value="InterPro"/>
</dbReference>
<dbReference type="EMBL" id="CP019607">
    <property type="protein sequence ID" value="AQP51843.1"/>
    <property type="molecule type" value="Genomic_DNA"/>
</dbReference>
<dbReference type="Proteomes" id="UP000188235">
    <property type="component" value="Chromosome"/>
</dbReference>
<sequence>MTGLIEVRVGKVGRAHGIKGDVAIDLRTDEPARRFTPGARLRLGDTGRSVEIGTVRWHKGRVVVSFVGYPDRSAVEALTGEWLSVDVPADERPSEPEEYFDRQLVGLRVLDHAGDAAGTVAEVLHMPAQDLLRIDVDGEDRLVPFVIALVPVVDLEAGHVQLADVGGLLEGDE</sequence>
<dbReference type="GO" id="GO:0043022">
    <property type="term" value="F:ribosome binding"/>
    <property type="evidence" value="ECO:0007669"/>
    <property type="project" value="InterPro"/>
</dbReference>
<comment type="domain">
    <text evidence="5">The PRC barrel domain binds ribosomal protein uS19.</text>
</comment>
<evidence type="ECO:0000259" key="7">
    <source>
        <dbReference type="Pfam" id="PF24986"/>
    </source>
</evidence>
<dbReference type="InterPro" id="IPR002676">
    <property type="entry name" value="RimM_N"/>
</dbReference>
<evidence type="ECO:0000256" key="1">
    <source>
        <dbReference type="ARBA" id="ARBA00022490"/>
    </source>
</evidence>
<dbReference type="PANTHER" id="PTHR33692:SF1">
    <property type="entry name" value="RIBOSOME MATURATION FACTOR RIMM"/>
    <property type="match status" value="1"/>
</dbReference>
<evidence type="ECO:0000313" key="8">
    <source>
        <dbReference type="EMBL" id="AQP51843.1"/>
    </source>
</evidence>
<keyword evidence="2 5" id="KW-0690">Ribosome biogenesis</keyword>
<comment type="subunit">
    <text evidence="5">Binds ribosomal protein uS19.</text>
</comment>
<dbReference type="GO" id="GO:0005737">
    <property type="term" value="C:cytoplasm"/>
    <property type="evidence" value="ECO:0007669"/>
    <property type="project" value="UniProtKB-SubCell"/>
</dbReference>
<organism evidence="8 9">
    <name type="scientific">Tessaracoccus flavescens</name>
    <dbReference type="NCBI Taxonomy" id="399497"/>
    <lineage>
        <taxon>Bacteria</taxon>
        <taxon>Bacillati</taxon>
        <taxon>Actinomycetota</taxon>
        <taxon>Actinomycetes</taxon>
        <taxon>Propionibacteriales</taxon>
        <taxon>Propionibacteriaceae</taxon>
        <taxon>Tessaracoccus</taxon>
    </lineage>
</organism>
<proteinExistence type="inferred from homology"/>
<dbReference type="Pfam" id="PF01782">
    <property type="entry name" value="RimM"/>
    <property type="match status" value="1"/>
</dbReference>
<comment type="similarity">
    <text evidence="5">Belongs to the RimM family.</text>
</comment>
<protein>
    <recommendedName>
        <fullName evidence="5">Ribosome maturation factor RimM</fullName>
    </recommendedName>
</protein>
<dbReference type="GO" id="GO:0042274">
    <property type="term" value="P:ribosomal small subunit biogenesis"/>
    <property type="evidence" value="ECO:0007669"/>
    <property type="project" value="UniProtKB-UniRule"/>
</dbReference>
<feature type="domain" description="Ribosome maturation factor RimM PRC barrel" evidence="7">
    <location>
        <begin position="103"/>
        <end position="163"/>
    </location>
</feature>
<dbReference type="NCBIfam" id="TIGR02273">
    <property type="entry name" value="16S_RimM"/>
    <property type="match status" value="1"/>
</dbReference>
<keyword evidence="9" id="KW-1185">Reference proteome</keyword>
<dbReference type="SUPFAM" id="SSF50447">
    <property type="entry name" value="Translation proteins"/>
    <property type="match status" value="1"/>
</dbReference>
<comment type="subcellular location">
    <subcellularLocation>
        <location evidence="5">Cytoplasm</location>
    </subcellularLocation>
</comment>
<evidence type="ECO:0000259" key="6">
    <source>
        <dbReference type="Pfam" id="PF01782"/>
    </source>
</evidence>
<gene>
    <name evidence="5" type="primary">rimM</name>
    <name evidence="8" type="ORF">BW733_14425</name>
</gene>
<evidence type="ECO:0000256" key="3">
    <source>
        <dbReference type="ARBA" id="ARBA00022552"/>
    </source>
</evidence>
<keyword evidence="1 5" id="KW-0963">Cytoplasm</keyword>
<dbReference type="InterPro" id="IPR036976">
    <property type="entry name" value="RimM_N_sf"/>
</dbReference>
<dbReference type="OrthoDB" id="5381335at2"/>
<dbReference type="InterPro" id="IPR011961">
    <property type="entry name" value="RimM"/>
</dbReference>
<dbReference type="InterPro" id="IPR056792">
    <property type="entry name" value="PRC_RimM"/>
</dbReference>
<dbReference type="PANTHER" id="PTHR33692">
    <property type="entry name" value="RIBOSOME MATURATION FACTOR RIMM"/>
    <property type="match status" value="1"/>
</dbReference>
<accession>A0A1Q2D0G5</accession>
<evidence type="ECO:0000256" key="5">
    <source>
        <dbReference type="HAMAP-Rule" id="MF_00014"/>
    </source>
</evidence>
<dbReference type="STRING" id="399497.BW733_14425"/>
<dbReference type="KEGG" id="tfa:BW733_14425"/>
<dbReference type="SUPFAM" id="SSF50346">
    <property type="entry name" value="PRC-barrel domain"/>
    <property type="match status" value="1"/>
</dbReference>
<dbReference type="Pfam" id="PF24986">
    <property type="entry name" value="PRC_RimM"/>
    <property type="match status" value="1"/>
</dbReference>
<dbReference type="InterPro" id="IPR011033">
    <property type="entry name" value="PRC_barrel-like_sf"/>
</dbReference>